<comment type="caution">
    <text evidence="2">The sequence shown here is derived from an EMBL/GenBank/DDBJ whole genome shotgun (WGS) entry which is preliminary data.</text>
</comment>
<evidence type="ECO:0000313" key="3">
    <source>
        <dbReference type="Proteomes" id="UP000807115"/>
    </source>
</evidence>
<feature type="compositionally biased region" description="Basic and acidic residues" evidence="1">
    <location>
        <begin position="1"/>
        <end position="11"/>
    </location>
</feature>
<dbReference type="Proteomes" id="UP000807115">
    <property type="component" value="Chromosome 1"/>
</dbReference>
<feature type="compositionally biased region" description="Basic residues" evidence="1">
    <location>
        <begin position="33"/>
        <end position="52"/>
    </location>
</feature>
<dbReference type="AlphaFoldDB" id="A0A921RWU1"/>
<evidence type="ECO:0000256" key="1">
    <source>
        <dbReference type="SAM" id="MobiDB-lite"/>
    </source>
</evidence>
<name>A0A921RWU1_SORBI</name>
<feature type="region of interest" description="Disordered" evidence="1">
    <location>
        <begin position="1"/>
        <end position="71"/>
    </location>
</feature>
<gene>
    <name evidence="2" type="ORF">BDA96_01G046300</name>
</gene>
<sequence length="100" mass="11125">MHAEAEVEAGARRTTTGRSCRCPRPSRYVRAARDHRARVSTRSRHRRRRRAGPKAARLESVRDDDDRDAPDARLSDCAETMAVSALGVHNLCHVHLAATG</sequence>
<reference evidence="2" key="2">
    <citation type="submission" date="2020-10" db="EMBL/GenBank/DDBJ databases">
        <authorList>
            <person name="Cooper E.A."/>
            <person name="Brenton Z.W."/>
            <person name="Flinn B.S."/>
            <person name="Jenkins J."/>
            <person name="Shu S."/>
            <person name="Flowers D."/>
            <person name="Luo F."/>
            <person name="Wang Y."/>
            <person name="Xia P."/>
            <person name="Barry K."/>
            <person name="Daum C."/>
            <person name="Lipzen A."/>
            <person name="Yoshinaga Y."/>
            <person name="Schmutz J."/>
            <person name="Saski C."/>
            <person name="Vermerris W."/>
            <person name="Kresovich S."/>
        </authorList>
    </citation>
    <scope>NUCLEOTIDE SEQUENCE</scope>
</reference>
<dbReference type="EMBL" id="CM027680">
    <property type="protein sequence ID" value="KAG0547054.1"/>
    <property type="molecule type" value="Genomic_DNA"/>
</dbReference>
<protein>
    <submittedName>
        <fullName evidence="2">Uncharacterized protein</fullName>
    </submittedName>
</protein>
<reference evidence="2" key="1">
    <citation type="journal article" date="2019" name="BMC Genomics">
        <title>A new reference genome for Sorghum bicolor reveals high levels of sequence similarity between sweet and grain genotypes: implications for the genetics of sugar metabolism.</title>
        <authorList>
            <person name="Cooper E.A."/>
            <person name="Brenton Z.W."/>
            <person name="Flinn B.S."/>
            <person name="Jenkins J."/>
            <person name="Shu S."/>
            <person name="Flowers D."/>
            <person name="Luo F."/>
            <person name="Wang Y."/>
            <person name="Xia P."/>
            <person name="Barry K."/>
            <person name="Daum C."/>
            <person name="Lipzen A."/>
            <person name="Yoshinaga Y."/>
            <person name="Schmutz J."/>
            <person name="Saski C."/>
            <person name="Vermerris W."/>
            <person name="Kresovich S."/>
        </authorList>
    </citation>
    <scope>NUCLEOTIDE SEQUENCE</scope>
</reference>
<accession>A0A921RWU1</accession>
<organism evidence="2 3">
    <name type="scientific">Sorghum bicolor</name>
    <name type="common">Sorghum</name>
    <name type="synonym">Sorghum vulgare</name>
    <dbReference type="NCBI Taxonomy" id="4558"/>
    <lineage>
        <taxon>Eukaryota</taxon>
        <taxon>Viridiplantae</taxon>
        <taxon>Streptophyta</taxon>
        <taxon>Embryophyta</taxon>
        <taxon>Tracheophyta</taxon>
        <taxon>Spermatophyta</taxon>
        <taxon>Magnoliopsida</taxon>
        <taxon>Liliopsida</taxon>
        <taxon>Poales</taxon>
        <taxon>Poaceae</taxon>
        <taxon>PACMAD clade</taxon>
        <taxon>Panicoideae</taxon>
        <taxon>Andropogonodae</taxon>
        <taxon>Andropogoneae</taxon>
        <taxon>Sorghinae</taxon>
        <taxon>Sorghum</taxon>
    </lineage>
</organism>
<proteinExistence type="predicted"/>
<evidence type="ECO:0000313" key="2">
    <source>
        <dbReference type="EMBL" id="KAG0547054.1"/>
    </source>
</evidence>